<gene>
    <name evidence="5" type="ORF">KP509_39G055100</name>
</gene>
<feature type="coiled-coil region" evidence="1">
    <location>
        <begin position="574"/>
        <end position="636"/>
    </location>
</feature>
<comment type="caution">
    <text evidence="5">The sequence shown here is derived from an EMBL/GenBank/DDBJ whole genome shotgun (WGS) entry which is preliminary data.</text>
</comment>
<dbReference type="EMBL" id="CM035444">
    <property type="protein sequence ID" value="KAH7277517.1"/>
    <property type="molecule type" value="Genomic_DNA"/>
</dbReference>
<keyword evidence="6" id="KW-1185">Reference proteome</keyword>
<evidence type="ECO:0000259" key="3">
    <source>
        <dbReference type="Pfam" id="PF04782"/>
    </source>
</evidence>
<sequence>MGCVSSNVETGEAVRRCKSSKHSIKQAVIHRHAFATAHASYVKSLKSIGAAICQFVDVELPKEDAAIGSSVSHQNEIFHGVSNLPPPPQPPQDPLSGLQRNPLPRAASMPPMPIKSLVGEPSKNSRVTHSAIGKDGEEQPSEDLEYVQHRSTHSETIPGLFDSITDSGTHIFEDFGQKDSAIESTSELDDIDDDYEEESNDDRSVIELQASKHYKSETSPLQAEIIDDKQRHHKNGLKQSDMTSTKQKLERLRKDFRTLIHQIDDLFLESHKAGRRICGLLEAHMDYYHIPFVDEISGIKEHNKKVSHVLSWKKTSEQLEAEEKDDGSEENINLATTIDRLHAWEKKRYDEVKVVESTRVELEKRTAQLKLRKERGASATGIQRTRALVKSLQSRYFVEVEAVDAAVSELKRLRDKYLYSQLMELLKVLKDMWSVMQNCHELQIPLVEELKAIRNLPTIKKTSDFRKKLTDELEREIVSWHNNIVNLLSSQNDWMEALVDWLHLNAEQIETDGENNLSTLQNVDHPLLDLCHKWADSLKRLSAEELLQSLNRFSSSLHEITVKVEDEIKQKISKEILSKELEKKRRSLASFENKYKYKISGSETSQYQGQSLQQSMEESKARLELLAKTAAEEEEKYLKLCDENNILIFESLKNGLPEVIRSITAFSQACANEYGNLYKYVVSG</sequence>
<feature type="compositionally biased region" description="Pro residues" evidence="2">
    <location>
        <begin position="84"/>
        <end position="93"/>
    </location>
</feature>
<evidence type="ECO:0008006" key="7">
    <source>
        <dbReference type="Google" id="ProtNLM"/>
    </source>
</evidence>
<reference evidence="5" key="1">
    <citation type="submission" date="2021-08" db="EMBL/GenBank/DDBJ databases">
        <title>WGS assembly of Ceratopteris richardii.</title>
        <authorList>
            <person name="Marchant D.B."/>
            <person name="Chen G."/>
            <person name="Jenkins J."/>
            <person name="Shu S."/>
            <person name="Leebens-Mack J."/>
            <person name="Grimwood J."/>
            <person name="Schmutz J."/>
            <person name="Soltis P."/>
            <person name="Soltis D."/>
            <person name="Chen Z.-H."/>
        </authorList>
    </citation>
    <scope>NUCLEOTIDE SEQUENCE</scope>
    <source>
        <strain evidence="5">Whitten #5841</strain>
        <tissue evidence="5">Leaf</tissue>
    </source>
</reference>
<feature type="domain" description="DUF630" evidence="4">
    <location>
        <begin position="1"/>
        <end position="59"/>
    </location>
</feature>
<protein>
    <recommendedName>
        <fullName evidence="7">Nitrate regulatory gene2 protein-like</fullName>
    </recommendedName>
</protein>
<feature type="region of interest" description="Disordered" evidence="2">
    <location>
        <begin position="78"/>
        <end position="141"/>
    </location>
</feature>
<dbReference type="OrthoDB" id="10453255at2759"/>
<organism evidence="5 6">
    <name type="scientific">Ceratopteris richardii</name>
    <name type="common">Triangle waterfern</name>
    <dbReference type="NCBI Taxonomy" id="49495"/>
    <lineage>
        <taxon>Eukaryota</taxon>
        <taxon>Viridiplantae</taxon>
        <taxon>Streptophyta</taxon>
        <taxon>Embryophyta</taxon>
        <taxon>Tracheophyta</taxon>
        <taxon>Polypodiopsida</taxon>
        <taxon>Polypodiidae</taxon>
        <taxon>Polypodiales</taxon>
        <taxon>Pteridineae</taxon>
        <taxon>Pteridaceae</taxon>
        <taxon>Parkerioideae</taxon>
        <taxon>Ceratopteris</taxon>
    </lineage>
</organism>
<dbReference type="AlphaFoldDB" id="A0A8T2Q0P4"/>
<dbReference type="PANTHER" id="PTHR21450">
    <property type="entry name" value="PROTEIN ALTERED PHOSPHATE STARVATION RESPONSE 1"/>
    <property type="match status" value="1"/>
</dbReference>
<feature type="domain" description="DUF632" evidence="3">
    <location>
        <begin position="258"/>
        <end position="558"/>
    </location>
</feature>
<evidence type="ECO:0000313" key="5">
    <source>
        <dbReference type="EMBL" id="KAH7277517.1"/>
    </source>
</evidence>
<evidence type="ECO:0000313" key="6">
    <source>
        <dbReference type="Proteomes" id="UP000825935"/>
    </source>
</evidence>
<dbReference type="Pfam" id="PF04783">
    <property type="entry name" value="DUF630"/>
    <property type="match status" value="1"/>
</dbReference>
<keyword evidence="1" id="KW-0175">Coiled coil</keyword>
<dbReference type="OMA" id="QACANEY"/>
<dbReference type="PANTHER" id="PTHR21450:SF23">
    <property type="entry name" value="PROTEIN ALTERED PHOSPHATE STARVATION RESPONSE 1"/>
    <property type="match status" value="1"/>
</dbReference>
<dbReference type="InterPro" id="IPR006868">
    <property type="entry name" value="DUF630"/>
</dbReference>
<name>A0A8T2Q0P4_CERRI</name>
<evidence type="ECO:0000256" key="1">
    <source>
        <dbReference type="SAM" id="Coils"/>
    </source>
</evidence>
<dbReference type="Proteomes" id="UP000825935">
    <property type="component" value="Chromosome 39"/>
</dbReference>
<evidence type="ECO:0000256" key="2">
    <source>
        <dbReference type="SAM" id="MobiDB-lite"/>
    </source>
</evidence>
<dbReference type="Pfam" id="PF04782">
    <property type="entry name" value="DUF632"/>
    <property type="match status" value="1"/>
</dbReference>
<dbReference type="InterPro" id="IPR006867">
    <property type="entry name" value="DUF632"/>
</dbReference>
<evidence type="ECO:0000259" key="4">
    <source>
        <dbReference type="Pfam" id="PF04783"/>
    </source>
</evidence>
<proteinExistence type="predicted"/>
<accession>A0A8T2Q0P4</accession>